<dbReference type="Proteomes" id="UP001291926">
    <property type="component" value="Unassembled WGS sequence"/>
</dbReference>
<dbReference type="EMBL" id="JAYDYQ010002685">
    <property type="protein sequence ID" value="KAK4480891.1"/>
    <property type="molecule type" value="Genomic_DNA"/>
</dbReference>
<comment type="similarity">
    <text evidence="1">Belongs to the 'GDXG' lipolytic enzyme family.</text>
</comment>
<dbReference type="PANTHER" id="PTHR23024">
    <property type="entry name" value="ARYLACETAMIDE DEACETYLASE"/>
    <property type="match status" value="1"/>
</dbReference>
<evidence type="ECO:0000259" key="2">
    <source>
        <dbReference type="Pfam" id="PF07859"/>
    </source>
</evidence>
<comment type="caution">
    <text evidence="3">The sequence shown here is derived from an EMBL/GenBank/DDBJ whole genome shotgun (WGS) entry which is preliminary data.</text>
</comment>
<keyword evidence="4" id="KW-1185">Reference proteome</keyword>
<reference evidence="3 4" key="1">
    <citation type="journal article" date="2023" name="bioRxiv">
        <title>Genome report: Whole genome sequence and annotation of Penstemon davidsonii.</title>
        <authorList>
            <person name="Ostevik K.L."/>
            <person name="Alabady M."/>
            <person name="Zhang M."/>
            <person name="Rausher M.D."/>
        </authorList>
    </citation>
    <scope>NUCLEOTIDE SEQUENCE [LARGE SCALE GENOMIC DNA]</scope>
    <source>
        <strain evidence="3">DNT005</strain>
        <tissue evidence="3">Whole leaf</tissue>
    </source>
</reference>
<dbReference type="InterPro" id="IPR013094">
    <property type="entry name" value="AB_hydrolase_3"/>
</dbReference>
<organism evidence="3 4">
    <name type="scientific">Penstemon davidsonii</name>
    <dbReference type="NCBI Taxonomy" id="160366"/>
    <lineage>
        <taxon>Eukaryota</taxon>
        <taxon>Viridiplantae</taxon>
        <taxon>Streptophyta</taxon>
        <taxon>Embryophyta</taxon>
        <taxon>Tracheophyta</taxon>
        <taxon>Spermatophyta</taxon>
        <taxon>Magnoliopsida</taxon>
        <taxon>eudicotyledons</taxon>
        <taxon>Gunneridae</taxon>
        <taxon>Pentapetalae</taxon>
        <taxon>asterids</taxon>
        <taxon>lamiids</taxon>
        <taxon>Lamiales</taxon>
        <taxon>Plantaginaceae</taxon>
        <taxon>Cheloneae</taxon>
        <taxon>Penstemon</taxon>
    </lineage>
</organism>
<feature type="domain" description="Alpha/beta hydrolase fold-3" evidence="2">
    <location>
        <begin position="73"/>
        <end position="328"/>
    </location>
</feature>
<name>A0ABR0CWM7_9LAMI</name>
<accession>A0ABR0CWM7</accession>
<evidence type="ECO:0000313" key="3">
    <source>
        <dbReference type="EMBL" id="KAK4480891.1"/>
    </source>
</evidence>
<gene>
    <name evidence="3" type="ORF">RD792_011745</name>
</gene>
<protein>
    <recommendedName>
        <fullName evidence="2">Alpha/beta hydrolase fold-3 domain-containing protein</fullName>
    </recommendedName>
</protein>
<sequence length="353" mass="39050">MGSLAHVIEDCLGIVQVYSDGSISRTENINFPMKVHDDGSSVWKDTLYDTKHNLHLRLYKPSHPSSTKLPIIYFFHGGGFCVASRTWPNCHNSCLRLASGLQAVVVAPDYRLAPEHRLPAAYIDPVTAVKWLKNQALLLNSGGGGGDEWLKDGVDFEKVFIVGDSSGGNLAHHQAVELRRGSPDLAPVRVRGYVLMAPFFGGTVRTKSEAEGPPEQFLNIEVLERSIYSNILDSIGYQTAIYGFGRTKIVSRFWRLSVPIGSTADHPLANPFGPSSPNLEGALLDPILVLVGGNEVMKDRIEDYAKRLKDLGKEVDYVEFKGEEHGFFLLDPFSEVANRVLHEIKQFMSKNSI</sequence>
<dbReference type="InterPro" id="IPR050466">
    <property type="entry name" value="Carboxylest/Gibb_receptor"/>
</dbReference>
<proteinExistence type="inferred from homology"/>
<dbReference type="Pfam" id="PF07859">
    <property type="entry name" value="Abhydrolase_3"/>
    <property type="match status" value="1"/>
</dbReference>
<dbReference type="InterPro" id="IPR029058">
    <property type="entry name" value="AB_hydrolase_fold"/>
</dbReference>
<evidence type="ECO:0000256" key="1">
    <source>
        <dbReference type="ARBA" id="ARBA00010515"/>
    </source>
</evidence>
<dbReference type="SUPFAM" id="SSF53474">
    <property type="entry name" value="alpha/beta-Hydrolases"/>
    <property type="match status" value="1"/>
</dbReference>
<dbReference type="Gene3D" id="3.40.50.1820">
    <property type="entry name" value="alpha/beta hydrolase"/>
    <property type="match status" value="1"/>
</dbReference>
<evidence type="ECO:0000313" key="4">
    <source>
        <dbReference type="Proteomes" id="UP001291926"/>
    </source>
</evidence>
<dbReference type="PANTHER" id="PTHR23024:SF406">
    <property type="entry name" value="CARBOXYLESTERASE 15-RELATED"/>
    <property type="match status" value="1"/>
</dbReference>